<feature type="transmembrane region" description="Helical" evidence="1">
    <location>
        <begin position="211"/>
        <end position="231"/>
    </location>
</feature>
<keyword evidence="4" id="KW-1185">Reference proteome</keyword>
<sequence length="299" mass="33820">MVTANADATARRAVAANVYPKVRRAYFRYVPFKKHFMDGDIVMSHFVALLSGVIVSGEEMVIRSVRRYSAQIDDQQLKKRVAGLVGQEIVHSNEHVRLNELVADKGYPITKVLNLYPDHFSKPLGKLQERLPGHPYLAVSVAIEHTTALLAENVLRYVANVDDEQRGLPGDPEVWKMLYWHAFEEIEHKSVAIDLYRATGGPEWLRQAIAYLFYVGVAPYIAATISISILLDPTAWKPQKVAREFYSFFTGPIFKAFAGNLKLAAKRDFHPDSHDTSELLEEWRPALFGNEGIIADRIK</sequence>
<dbReference type="Proteomes" id="UP000294844">
    <property type="component" value="Unassembled WGS sequence"/>
</dbReference>
<organism evidence="2 5">
    <name type="scientific">Mycobacteroides salmoniphilum</name>
    <dbReference type="NCBI Taxonomy" id="404941"/>
    <lineage>
        <taxon>Bacteria</taxon>
        <taxon>Bacillati</taxon>
        <taxon>Actinomycetota</taxon>
        <taxon>Actinomycetes</taxon>
        <taxon>Mycobacteriales</taxon>
        <taxon>Mycobacteriaceae</taxon>
        <taxon>Mycobacteroides</taxon>
    </lineage>
</organism>
<dbReference type="EMBL" id="PECK01000011">
    <property type="protein sequence ID" value="TDZ91472.1"/>
    <property type="molecule type" value="Genomic_DNA"/>
</dbReference>
<comment type="caution">
    <text evidence="2">The sequence shown here is derived from an EMBL/GenBank/DDBJ whole genome shotgun (WGS) entry which is preliminary data.</text>
</comment>
<evidence type="ECO:0000256" key="1">
    <source>
        <dbReference type="SAM" id="Phobius"/>
    </source>
</evidence>
<dbReference type="GO" id="GO:0016787">
    <property type="term" value="F:hydrolase activity"/>
    <property type="evidence" value="ECO:0007669"/>
    <property type="project" value="UniProtKB-KW"/>
</dbReference>
<dbReference type="PANTHER" id="PTHR39456:SF1">
    <property type="entry name" value="METAL-DEPENDENT HYDROLASE"/>
    <property type="match status" value="1"/>
</dbReference>
<evidence type="ECO:0000313" key="5">
    <source>
        <dbReference type="Proteomes" id="UP000295685"/>
    </source>
</evidence>
<keyword evidence="1" id="KW-0812">Transmembrane</keyword>
<dbReference type="Proteomes" id="UP000295685">
    <property type="component" value="Unassembled WGS sequence"/>
</dbReference>
<keyword evidence="1" id="KW-0472">Membrane</keyword>
<dbReference type="EMBL" id="PECM01000011">
    <property type="protein sequence ID" value="TEA00902.1"/>
    <property type="molecule type" value="Genomic_DNA"/>
</dbReference>
<dbReference type="InterPro" id="IPR016516">
    <property type="entry name" value="UCP07580"/>
</dbReference>
<name>A0A4R8SAJ3_9MYCO</name>
<accession>A0A4R8SAJ3</accession>
<keyword evidence="2" id="KW-0378">Hydrolase</keyword>
<evidence type="ECO:0000313" key="2">
    <source>
        <dbReference type="EMBL" id="TDZ91472.1"/>
    </source>
</evidence>
<evidence type="ECO:0000313" key="3">
    <source>
        <dbReference type="EMBL" id="TEA00902.1"/>
    </source>
</evidence>
<protein>
    <submittedName>
        <fullName evidence="2 3">Metal-dependent hydrolase</fullName>
    </submittedName>
</protein>
<dbReference type="AlphaFoldDB" id="A0A4R8SAJ3"/>
<dbReference type="PANTHER" id="PTHR39456">
    <property type="entry name" value="METAL-DEPENDENT HYDROLASE"/>
    <property type="match status" value="1"/>
</dbReference>
<keyword evidence="1" id="KW-1133">Transmembrane helix</keyword>
<gene>
    <name evidence="3" type="ORF">CCUG60883_04523</name>
    <name evidence="2" type="ORF">CCUG60885_04529</name>
</gene>
<dbReference type="Pfam" id="PF10118">
    <property type="entry name" value="Metal_hydrol"/>
    <property type="match status" value="1"/>
</dbReference>
<dbReference type="RefSeq" id="WP_134149301.1">
    <property type="nucleotide sequence ID" value="NZ_PECK01000011.1"/>
</dbReference>
<dbReference type="OrthoDB" id="4760165at2"/>
<evidence type="ECO:0000313" key="4">
    <source>
        <dbReference type="Proteomes" id="UP000294844"/>
    </source>
</evidence>
<proteinExistence type="predicted"/>
<reference evidence="4 5" key="1">
    <citation type="journal article" date="2019" name="Sci. Rep.">
        <title>Extended insight into the Mycobacterium chelonae-abscessus complex through whole genome sequencing of Mycobacterium salmoniphilum outbreak and Mycobacterium salmoniphilum-like strains.</title>
        <authorList>
            <person name="Behra P.R.K."/>
            <person name="Das S."/>
            <person name="Pettersson B.M.F."/>
            <person name="Shirreff L."/>
            <person name="DuCote T."/>
            <person name="Jacobsson K.G."/>
            <person name="Ennis D.G."/>
            <person name="Kirsebom L.A."/>
        </authorList>
    </citation>
    <scope>NUCLEOTIDE SEQUENCE [LARGE SCALE GENOMIC DNA]</scope>
    <source>
        <strain evidence="3 4">CCUG 60883</strain>
        <strain evidence="2 5">CCUG 60885</strain>
    </source>
</reference>